<organism evidence="1 2">
    <name type="scientific">Pseudomonas putida (strain ATCC 47054 / DSM 6125 / CFBP 8728 / NCIMB 11950 / KT2440)</name>
    <dbReference type="NCBI Taxonomy" id="160488"/>
    <lineage>
        <taxon>Bacteria</taxon>
        <taxon>Pseudomonadati</taxon>
        <taxon>Pseudomonadota</taxon>
        <taxon>Gammaproteobacteria</taxon>
        <taxon>Pseudomonadales</taxon>
        <taxon>Pseudomonadaceae</taxon>
        <taxon>Pseudomonas</taxon>
    </lineage>
</organism>
<dbReference type="OrthoDB" id="7831428at2"/>
<keyword evidence="2" id="KW-1185">Reference proteome</keyword>
<dbReference type="HOGENOM" id="CLU_096110_1_0_6"/>
<dbReference type="BioCyc" id="PPUT160488:G1G01-2807-MONOMER"/>
<dbReference type="Pfam" id="PF11319">
    <property type="entry name" value="VasI"/>
    <property type="match status" value="1"/>
</dbReference>
<protein>
    <recommendedName>
        <fullName evidence="3">Type VI secretion system-associated protein TagO</fullName>
    </recommendedName>
</protein>
<dbReference type="EMBL" id="AE015451">
    <property type="protein sequence ID" value="AAN68233.1"/>
    <property type="molecule type" value="Genomic_DNA"/>
</dbReference>
<sequence>MRHIGHLYYSESKFRMINRCVYGAGLSLLFCLQPVLAGSTRDCPRIVSNVERLACFDQAAGTPAYTPKRQWSAPEQQAPTVLRVMANEAERAPDDLTFRIGSQTQDGAGAPALVISAPAIASGDERAYMAISCIQAISRLQLIARRPIEASWVKVRLSGEGWSTRETPWQVMENGQVLDAGRGLPAIEQIRKLIGAQRIEVVSDHGEVDGLTFDAQGLAPLISRARSTCRW</sequence>
<evidence type="ECO:0008006" key="3">
    <source>
        <dbReference type="Google" id="ProtNLM"/>
    </source>
</evidence>
<evidence type="ECO:0000313" key="2">
    <source>
        <dbReference type="Proteomes" id="UP000000556"/>
    </source>
</evidence>
<dbReference type="InterPro" id="IPR017738">
    <property type="entry name" value="T6SS-assoc_VCA0118"/>
</dbReference>
<dbReference type="STRING" id="160488.PP_2625"/>
<dbReference type="PATRIC" id="fig|160488.4.peg.2787"/>
<dbReference type="Proteomes" id="UP000000556">
    <property type="component" value="Chromosome"/>
</dbReference>
<reference evidence="1 2" key="2">
    <citation type="journal article" date="2016" name="Environ. Microbiol.">
        <title>The revisited genome of Pseudomonas putida KT2440 enlightens its value as a robust metabolic chassis.</title>
        <authorList>
            <person name="Belda E."/>
            <person name="van Heck R.G."/>
            <person name="Lopez-Sanchez M.J."/>
            <person name="Cruveiller S."/>
            <person name="Barbe V."/>
            <person name="Fraser C."/>
            <person name="Klenk H.P."/>
            <person name="Petersen J."/>
            <person name="Morgat A."/>
            <person name="Nikel P.I."/>
            <person name="Vallenet D."/>
            <person name="Rouy Z."/>
            <person name="Sekowska A."/>
            <person name="Martins Dos Santos V.A."/>
            <person name="de Lorenzo V."/>
            <person name="Danchin A."/>
            <person name="Medigue C."/>
        </authorList>
    </citation>
    <scope>NUCLEOTIDE SEQUENCE [LARGE SCALE GENOMIC DNA]</scope>
    <source>
        <strain evidence="2">ATCC 47054 / DSM 6125 / CFBP 8728 / NCIMB 11950 / KT2440</strain>
    </source>
</reference>
<gene>
    <name evidence="1" type="ordered locus">PP_2625</name>
</gene>
<name>Q88JM4_PSEPK</name>
<dbReference type="KEGG" id="ppu:PP_2625"/>
<accession>Q88JM4</accession>
<dbReference type="NCBIfam" id="TIGR03360">
    <property type="entry name" value="VI_minor_1"/>
    <property type="match status" value="1"/>
</dbReference>
<evidence type="ECO:0000313" key="1">
    <source>
        <dbReference type="EMBL" id="AAN68233.1"/>
    </source>
</evidence>
<proteinExistence type="predicted"/>
<dbReference type="PaxDb" id="160488-PP_2625"/>
<dbReference type="eggNOG" id="ENOG5032RR9">
    <property type="taxonomic scope" value="Bacteria"/>
</dbReference>
<dbReference type="AlphaFoldDB" id="Q88JM4"/>
<reference evidence="1 2" key="1">
    <citation type="journal article" date="2002" name="Environ. Microbiol.">
        <title>Complete genome sequence and comparative analysis of the metabolically versatile Pseudomonas putida KT2440.</title>
        <authorList>
            <person name="Nelson K.E."/>
            <person name="Weinel C."/>
            <person name="Paulsen I.T."/>
            <person name="Dodson R.J."/>
            <person name="Hilbert H."/>
            <person name="Martins dos Santos V.A."/>
            <person name="Fouts D.E."/>
            <person name="Gill S.R."/>
            <person name="Pop M."/>
            <person name="Holmes M."/>
            <person name="Brinkac L."/>
            <person name="Beanan M."/>
            <person name="DeBoy R.T."/>
            <person name="Daugherty S."/>
            <person name="Kolonay J."/>
            <person name="Madupu R."/>
            <person name="Nelson W."/>
            <person name="White O."/>
            <person name="Peterson J."/>
            <person name="Khouri H."/>
            <person name="Hance I."/>
            <person name="Chris Lee P."/>
            <person name="Holtzapple E."/>
            <person name="Scanlan D."/>
            <person name="Tran K."/>
            <person name="Moazzez A."/>
            <person name="Utterback T."/>
            <person name="Rizzo M."/>
            <person name="Lee K."/>
            <person name="Kosack D."/>
            <person name="Moestl D."/>
            <person name="Wedler H."/>
            <person name="Lauber J."/>
            <person name="Stjepandic D."/>
            <person name="Hoheisel J."/>
            <person name="Straetz M."/>
            <person name="Heim S."/>
            <person name="Kiewitz C."/>
            <person name="Eisen J.A."/>
            <person name="Timmis K.N."/>
            <person name="Dusterhoft A."/>
            <person name="Tummler B."/>
            <person name="Fraser C.M."/>
        </authorList>
    </citation>
    <scope>NUCLEOTIDE SEQUENCE [LARGE SCALE GENOMIC DNA]</scope>
    <source>
        <strain evidence="2">ATCC 47054 / DSM 6125 / CFBP 8728 / NCIMB 11950 / KT2440</strain>
    </source>
</reference>